<organism evidence="2 3">
    <name type="scientific">Hymenoscyphus fraxineus</name>
    <dbReference type="NCBI Taxonomy" id="746836"/>
    <lineage>
        <taxon>Eukaryota</taxon>
        <taxon>Fungi</taxon>
        <taxon>Dikarya</taxon>
        <taxon>Ascomycota</taxon>
        <taxon>Pezizomycotina</taxon>
        <taxon>Leotiomycetes</taxon>
        <taxon>Helotiales</taxon>
        <taxon>Helotiaceae</taxon>
        <taxon>Hymenoscyphus</taxon>
    </lineage>
</organism>
<feature type="compositionally biased region" description="Acidic residues" evidence="1">
    <location>
        <begin position="608"/>
        <end position="619"/>
    </location>
</feature>
<gene>
    <name evidence="2" type="ORF">HYFRA_00002348</name>
</gene>
<feature type="compositionally biased region" description="Acidic residues" evidence="1">
    <location>
        <begin position="571"/>
        <end position="583"/>
    </location>
</feature>
<evidence type="ECO:0008006" key="4">
    <source>
        <dbReference type="Google" id="ProtNLM"/>
    </source>
</evidence>
<evidence type="ECO:0000256" key="1">
    <source>
        <dbReference type="SAM" id="MobiDB-lite"/>
    </source>
</evidence>
<feature type="compositionally biased region" description="Low complexity" evidence="1">
    <location>
        <begin position="493"/>
        <end position="507"/>
    </location>
</feature>
<evidence type="ECO:0000313" key="3">
    <source>
        <dbReference type="Proteomes" id="UP000696280"/>
    </source>
</evidence>
<dbReference type="Gene3D" id="3.40.50.1240">
    <property type="entry name" value="Phosphoglycerate mutase-like"/>
    <property type="match status" value="2"/>
</dbReference>
<feature type="compositionally biased region" description="Basic and acidic residues" evidence="1">
    <location>
        <begin position="643"/>
        <end position="660"/>
    </location>
</feature>
<feature type="region of interest" description="Disordered" evidence="1">
    <location>
        <begin position="446"/>
        <end position="473"/>
    </location>
</feature>
<dbReference type="PANTHER" id="PTHR16469">
    <property type="entry name" value="UBIQUITIN-ASSOCIATED AND SH3 DOMAIN-CONTAINING BA-RELATED"/>
    <property type="match status" value="1"/>
</dbReference>
<dbReference type="CDD" id="cd07040">
    <property type="entry name" value="HP"/>
    <property type="match status" value="1"/>
</dbReference>
<proteinExistence type="predicted"/>
<dbReference type="EMBL" id="CAJVRL010000103">
    <property type="protein sequence ID" value="CAG8960811.1"/>
    <property type="molecule type" value="Genomic_DNA"/>
</dbReference>
<feature type="compositionally biased region" description="Low complexity" evidence="1">
    <location>
        <begin position="118"/>
        <end position="134"/>
    </location>
</feature>
<reference evidence="2" key="1">
    <citation type="submission" date="2021-07" db="EMBL/GenBank/DDBJ databases">
        <authorList>
            <person name="Durling M."/>
        </authorList>
    </citation>
    <scope>NUCLEOTIDE SEQUENCE</scope>
</reference>
<name>A0A9N9L969_9HELO</name>
<feature type="compositionally biased region" description="Low complexity" evidence="1">
    <location>
        <begin position="451"/>
        <end position="473"/>
    </location>
</feature>
<dbReference type="AlphaFoldDB" id="A0A9N9L969"/>
<dbReference type="InterPro" id="IPR029033">
    <property type="entry name" value="His_PPase_superfam"/>
</dbReference>
<sequence>MGWPPAVVIVVRHGARLDAADKQWHLTSPTPYDPPLTYGGWTQSRSLGQRIANILRTRETDDEVLLLDDPEGEGGKRRKRRHKVIIHTSPFQRCVQTATAISAGLAQNPGHTNQRPFSSHSGRGSSSPMHSSPRIRPTIATGSPSLTPILEPANIHGKAREIPENIKKSIIRVDAFLGEWLTPDYFELITPPPSSPMMVAGAKADLLRREDYKNLISSRDFSGGTAHSGHQKPFPGGWGSPTVSAERDRDESPLGNMSALGQALRTRDRTSSLSSVGTNGSHKRGRSKSPLPAPNTSDHGVYQPPIPSHAISLSDPIPAGYVSHARDACVDVDYQWDSMREPQLWGSGGEYGEEWSSMHKRFRKGIQHMIEWYQSDDDPGKLLTKVPPSPAVVNVPGVVDENHEDEDTDLVLILVTHGAGCNALIGALTNQPVLLDVGMASLTMAVRKPTPKSSPSTTSAPTSSSHSRNPSKSILISEEYDVKLVANTEHLRSASTASTPTPSRNPSVIGGSFRERFGSNSGSFEANKSVRPITSGSLGSMRRTASVASSAPRSYVPARQSSIGLWSAAPPEDEPTDEPEDDMILNFGDDGTVDSKATEETNPGPVFPEEEEDKEETAEKDDVAPLPATGGLWGSPVPSNFPERMREVAPKRRWTVNERS</sequence>
<evidence type="ECO:0000313" key="2">
    <source>
        <dbReference type="EMBL" id="CAG8960811.1"/>
    </source>
</evidence>
<feature type="region of interest" description="Disordered" evidence="1">
    <location>
        <begin position="104"/>
        <end position="146"/>
    </location>
</feature>
<accession>A0A9N9L969</accession>
<dbReference type="OrthoDB" id="3898179at2759"/>
<dbReference type="InterPro" id="IPR013078">
    <property type="entry name" value="His_Pase_superF_clade-1"/>
</dbReference>
<feature type="region of interest" description="Disordered" evidence="1">
    <location>
        <begin position="218"/>
        <end position="309"/>
    </location>
</feature>
<keyword evidence="3" id="KW-1185">Reference proteome</keyword>
<comment type="caution">
    <text evidence="2">The sequence shown here is derived from an EMBL/GenBank/DDBJ whole genome shotgun (WGS) entry which is preliminary data.</text>
</comment>
<feature type="compositionally biased region" description="Polar residues" evidence="1">
    <location>
        <begin position="518"/>
        <end position="538"/>
    </location>
</feature>
<dbReference type="SMART" id="SM00855">
    <property type="entry name" value="PGAM"/>
    <property type="match status" value="1"/>
</dbReference>
<dbReference type="PANTHER" id="PTHR16469:SF27">
    <property type="entry name" value="UBIQUITIN-ASSOCIATED AND SH3 DOMAIN-CONTAINING BA-RELATED"/>
    <property type="match status" value="1"/>
</dbReference>
<feature type="region of interest" description="Disordered" evidence="1">
    <location>
        <begin position="492"/>
        <end position="660"/>
    </location>
</feature>
<protein>
    <recommendedName>
        <fullName evidence="4">Phosphoglycerate mutase-like protein</fullName>
    </recommendedName>
</protein>
<dbReference type="SUPFAM" id="SSF53254">
    <property type="entry name" value="Phosphoglycerate mutase-like"/>
    <property type="match status" value="1"/>
</dbReference>
<dbReference type="InterPro" id="IPR051710">
    <property type="entry name" value="Phosphatase_SH3-domain"/>
</dbReference>
<dbReference type="Proteomes" id="UP000696280">
    <property type="component" value="Unassembled WGS sequence"/>
</dbReference>